<reference evidence="2 3" key="1">
    <citation type="journal article" date="2019" name="ISME J.">
        <title>Genome analyses of uncultured TG2/ZB3 bacteria in 'Margulisbacteria' specifically attached to ectosymbiotic spirochetes of protists in the termite gut.</title>
        <authorList>
            <person name="Utami Y.D."/>
            <person name="Kuwahara H."/>
            <person name="Igai K."/>
            <person name="Murakami T."/>
            <person name="Sugaya K."/>
            <person name="Morikawa T."/>
            <person name="Nagura Y."/>
            <person name="Yuki M."/>
            <person name="Deevong P."/>
            <person name="Inoue T."/>
            <person name="Kihara K."/>
            <person name="Lo N."/>
            <person name="Yamada A."/>
            <person name="Ohkuma M."/>
            <person name="Hongoh Y."/>
        </authorList>
    </citation>
    <scope>NUCLEOTIDE SEQUENCE [LARGE SCALE GENOMIC DNA]</scope>
    <source>
        <strain evidence="2">NkOx7-02</strain>
    </source>
</reference>
<accession>A0A388TFW9</accession>
<dbReference type="Proteomes" id="UP000275925">
    <property type="component" value="Unassembled WGS sequence"/>
</dbReference>
<comment type="caution">
    <text evidence="2">The sequence shown here is derived from an EMBL/GenBank/DDBJ whole genome shotgun (WGS) entry which is preliminary data.</text>
</comment>
<dbReference type="AlphaFoldDB" id="A0A388TFW9"/>
<evidence type="ECO:0000313" key="2">
    <source>
        <dbReference type="EMBL" id="GBR75767.1"/>
    </source>
</evidence>
<keyword evidence="1" id="KW-0472">Membrane</keyword>
<sequence length="48" mass="5590">MQEDFLIVGAGLIVVVSAVISAVFQVRYFNECYLYYKKLNEKLDKEQD</sequence>
<feature type="transmembrane region" description="Helical" evidence="1">
    <location>
        <begin position="6"/>
        <end position="29"/>
    </location>
</feature>
<evidence type="ECO:0000313" key="3">
    <source>
        <dbReference type="Proteomes" id="UP000275925"/>
    </source>
</evidence>
<keyword evidence="1" id="KW-1133">Transmembrane helix</keyword>
<protein>
    <submittedName>
        <fullName evidence="2">Uncharacterized protein</fullName>
    </submittedName>
</protein>
<gene>
    <name evidence="2" type="ORF">NO2_0407</name>
</gene>
<dbReference type="EMBL" id="BGZO01000007">
    <property type="protein sequence ID" value="GBR75767.1"/>
    <property type="molecule type" value="Genomic_DNA"/>
</dbReference>
<keyword evidence="1" id="KW-0812">Transmembrane</keyword>
<evidence type="ECO:0000256" key="1">
    <source>
        <dbReference type="SAM" id="Phobius"/>
    </source>
</evidence>
<keyword evidence="3" id="KW-1185">Reference proteome</keyword>
<name>A0A388TFW9_9BACT</name>
<organism evidence="2 3">
    <name type="scientific">Candidatus Termititenax persephonae</name>
    <dbReference type="NCBI Taxonomy" id="2218525"/>
    <lineage>
        <taxon>Bacteria</taxon>
        <taxon>Bacillati</taxon>
        <taxon>Candidatus Margulisiibacteriota</taxon>
        <taxon>Candidatus Termititenacia</taxon>
        <taxon>Candidatus Termititenacales</taxon>
        <taxon>Candidatus Termititenacaceae</taxon>
        <taxon>Candidatus Termititenax</taxon>
    </lineage>
</organism>
<proteinExistence type="predicted"/>